<dbReference type="AlphaFoldDB" id="A0A9D3QKM7"/>
<accession>A0A9D3QKM7</accession>
<dbReference type="EMBL" id="JAFDVH010000001">
    <property type="protein sequence ID" value="KAG7491688.1"/>
    <property type="molecule type" value="Genomic_DNA"/>
</dbReference>
<dbReference type="Proteomes" id="UP001046870">
    <property type="component" value="Chromosome 1"/>
</dbReference>
<protein>
    <submittedName>
        <fullName evidence="1">Uncharacterized protein</fullName>
    </submittedName>
</protein>
<evidence type="ECO:0000313" key="2">
    <source>
        <dbReference type="Proteomes" id="UP001046870"/>
    </source>
</evidence>
<comment type="caution">
    <text evidence="1">The sequence shown here is derived from an EMBL/GenBank/DDBJ whole genome shotgun (WGS) entry which is preliminary data.</text>
</comment>
<name>A0A9D3QKM7_MEGAT</name>
<evidence type="ECO:0000313" key="1">
    <source>
        <dbReference type="EMBL" id="KAG7491688.1"/>
    </source>
</evidence>
<dbReference type="GO" id="GO:0015929">
    <property type="term" value="F:hexosaminidase activity"/>
    <property type="evidence" value="ECO:0007669"/>
    <property type="project" value="InterPro"/>
</dbReference>
<dbReference type="PANTHER" id="PTHR21040:SF6">
    <property type="entry name" value="HEXOSAMINIDASE D"/>
    <property type="match status" value="1"/>
</dbReference>
<sequence>MTGVQVRSSDFCAAFGASVQQPCSGGTSPYPGQRLAELVVELTTLLLSEELNFVDTNMYVKGWFTPYHRRRKVVNPLILQQIQHQATALLARVEPKVEAVTQEMRHLFPDSTAQEWIQQHVSAVLEPLQSLLEDVQVTIQEMLPSSAHPFPAGQ</sequence>
<dbReference type="InterPro" id="IPR038901">
    <property type="entry name" value="HEXDC-like"/>
</dbReference>
<reference evidence="1" key="1">
    <citation type="submission" date="2021-01" db="EMBL/GenBank/DDBJ databases">
        <authorList>
            <person name="Zahm M."/>
            <person name="Roques C."/>
            <person name="Cabau C."/>
            <person name="Klopp C."/>
            <person name="Donnadieu C."/>
            <person name="Jouanno E."/>
            <person name="Lampietro C."/>
            <person name="Louis A."/>
            <person name="Herpin A."/>
            <person name="Echchiki A."/>
            <person name="Berthelot C."/>
            <person name="Parey E."/>
            <person name="Roest-Crollius H."/>
            <person name="Braasch I."/>
            <person name="Postlethwait J."/>
            <person name="Bobe J."/>
            <person name="Montfort J."/>
            <person name="Bouchez O."/>
            <person name="Begum T."/>
            <person name="Mejri S."/>
            <person name="Adams A."/>
            <person name="Chen W.-J."/>
            <person name="Guiguen Y."/>
        </authorList>
    </citation>
    <scope>NUCLEOTIDE SEQUENCE</scope>
    <source>
        <strain evidence="1">YG-15Mar2019-1</strain>
        <tissue evidence="1">Brain</tissue>
    </source>
</reference>
<gene>
    <name evidence="1" type="ORF">MATL_G00006800</name>
</gene>
<organism evidence="1 2">
    <name type="scientific">Megalops atlanticus</name>
    <name type="common">Tarpon</name>
    <name type="synonym">Clupea gigantea</name>
    <dbReference type="NCBI Taxonomy" id="7932"/>
    <lineage>
        <taxon>Eukaryota</taxon>
        <taxon>Metazoa</taxon>
        <taxon>Chordata</taxon>
        <taxon>Craniata</taxon>
        <taxon>Vertebrata</taxon>
        <taxon>Euteleostomi</taxon>
        <taxon>Actinopterygii</taxon>
        <taxon>Neopterygii</taxon>
        <taxon>Teleostei</taxon>
        <taxon>Elopiformes</taxon>
        <taxon>Megalopidae</taxon>
        <taxon>Megalops</taxon>
    </lineage>
</organism>
<dbReference type="PANTHER" id="PTHR21040">
    <property type="entry name" value="BCDNA.GH04120"/>
    <property type="match status" value="1"/>
</dbReference>
<keyword evidence="2" id="KW-1185">Reference proteome</keyword>
<proteinExistence type="predicted"/>
<dbReference type="OrthoDB" id="10023921at2759"/>